<reference evidence="7 8" key="1">
    <citation type="submission" date="2018-08" db="EMBL/GenBank/DDBJ databases">
        <title>Vibrio isolated from the Eastern China Marginal Seas.</title>
        <authorList>
            <person name="Li Y."/>
        </authorList>
    </citation>
    <scope>NUCLEOTIDE SEQUENCE [LARGE SCALE GENOMIC DNA]</scope>
    <source>
        <strain evidence="7 8">BEI233</strain>
    </source>
</reference>
<dbReference type="PANTHER" id="PTHR43525">
    <property type="entry name" value="PROTEIN MALY"/>
    <property type="match status" value="1"/>
</dbReference>
<gene>
    <name evidence="7" type="ORF">DZ860_03075</name>
</gene>
<comment type="similarity">
    <text evidence="5">Belongs to the class-II pyridoxal-phosphate-dependent aminotransferase family. MalY/PatB cystathionine beta-lyase subfamily.</text>
</comment>
<evidence type="ECO:0000256" key="3">
    <source>
        <dbReference type="ARBA" id="ARBA00022898"/>
    </source>
</evidence>
<dbReference type="EMBL" id="QVMU01000001">
    <property type="protein sequence ID" value="RJX75673.1"/>
    <property type="molecule type" value="Genomic_DNA"/>
</dbReference>
<dbReference type="InterPro" id="IPR015424">
    <property type="entry name" value="PyrdxlP-dep_Trfase"/>
</dbReference>
<dbReference type="InterPro" id="IPR015421">
    <property type="entry name" value="PyrdxlP-dep_Trfase_major"/>
</dbReference>
<evidence type="ECO:0000313" key="8">
    <source>
        <dbReference type="Proteomes" id="UP000273252"/>
    </source>
</evidence>
<evidence type="ECO:0000256" key="2">
    <source>
        <dbReference type="ARBA" id="ARBA00012224"/>
    </source>
</evidence>
<dbReference type="CDD" id="cd00609">
    <property type="entry name" value="AAT_like"/>
    <property type="match status" value="1"/>
</dbReference>
<keyword evidence="4" id="KW-0456">Lyase</keyword>
<evidence type="ECO:0000259" key="6">
    <source>
        <dbReference type="Pfam" id="PF00155"/>
    </source>
</evidence>
<dbReference type="GO" id="GO:0030170">
    <property type="term" value="F:pyridoxal phosphate binding"/>
    <property type="evidence" value="ECO:0007669"/>
    <property type="project" value="InterPro"/>
</dbReference>
<dbReference type="InterPro" id="IPR015422">
    <property type="entry name" value="PyrdxlP-dep_Trfase_small"/>
</dbReference>
<dbReference type="InterPro" id="IPR051798">
    <property type="entry name" value="Class-II_PLP-Dep_Aminotrans"/>
</dbReference>
<keyword evidence="7" id="KW-0808">Transferase</keyword>
<dbReference type="GO" id="GO:0047804">
    <property type="term" value="F:cysteine-S-conjugate beta-lyase activity"/>
    <property type="evidence" value="ECO:0007669"/>
    <property type="project" value="UniProtKB-EC"/>
</dbReference>
<keyword evidence="3" id="KW-0663">Pyridoxal phosphate</keyword>
<keyword evidence="8" id="KW-1185">Reference proteome</keyword>
<protein>
    <recommendedName>
        <fullName evidence="2">cysteine-S-conjugate beta-lyase</fullName>
        <ecNumber evidence="2">4.4.1.13</ecNumber>
    </recommendedName>
</protein>
<proteinExistence type="inferred from homology"/>
<name>A0A3A6QTH9_9VIBR</name>
<evidence type="ECO:0000313" key="7">
    <source>
        <dbReference type="EMBL" id="RJX75673.1"/>
    </source>
</evidence>
<dbReference type="Proteomes" id="UP000273252">
    <property type="component" value="Unassembled WGS sequence"/>
</dbReference>
<dbReference type="PANTHER" id="PTHR43525:SF1">
    <property type="entry name" value="PROTEIN MALY"/>
    <property type="match status" value="1"/>
</dbReference>
<dbReference type="GO" id="GO:0008483">
    <property type="term" value="F:transaminase activity"/>
    <property type="evidence" value="ECO:0007669"/>
    <property type="project" value="UniProtKB-KW"/>
</dbReference>
<evidence type="ECO:0000256" key="4">
    <source>
        <dbReference type="ARBA" id="ARBA00023239"/>
    </source>
</evidence>
<dbReference type="EC" id="4.4.1.13" evidence="2"/>
<dbReference type="Pfam" id="PF00155">
    <property type="entry name" value="Aminotran_1_2"/>
    <property type="match status" value="1"/>
</dbReference>
<dbReference type="RefSeq" id="WP_120029429.1">
    <property type="nucleotide sequence ID" value="NZ_QVMU01000001.1"/>
</dbReference>
<organism evidence="7 8">
    <name type="scientific">Vibrio sinensis</name>
    <dbReference type="NCBI Taxonomy" id="2302434"/>
    <lineage>
        <taxon>Bacteria</taxon>
        <taxon>Pseudomonadati</taxon>
        <taxon>Pseudomonadota</taxon>
        <taxon>Gammaproteobacteria</taxon>
        <taxon>Vibrionales</taxon>
        <taxon>Vibrionaceae</taxon>
        <taxon>Vibrio</taxon>
    </lineage>
</organism>
<dbReference type="OrthoDB" id="3224382at2"/>
<evidence type="ECO:0000256" key="5">
    <source>
        <dbReference type="ARBA" id="ARBA00037974"/>
    </source>
</evidence>
<dbReference type="Gene3D" id="3.90.1150.10">
    <property type="entry name" value="Aspartate Aminotransferase, domain 1"/>
    <property type="match status" value="1"/>
</dbReference>
<feature type="domain" description="Aminotransferase class I/classII large" evidence="6">
    <location>
        <begin position="35"/>
        <end position="384"/>
    </location>
</feature>
<dbReference type="AlphaFoldDB" id="A0A3A6QTH9"/>
<sequence>MENVFNTTHNRKNTSSVKWDFMTEKLGIDGDDLLPMWVSDYDFQTPPQVLNALSHRIEHGIFGYSERNDEYFDAFIHWYKNKHNVTIERDSIATIHGVLPGIALALQILTSQGDGIILQTPGYGSFANIIQLNERKVIENPLQHDDNGYTLNLEHLDSCLQQGAKAVLLCNPHNPIGRIWNYDEIEQIAILCERYDAWLISDEIWGDLTLPNYHYCSALRLPTRFHSRLIVATASSKTFGLSSLRISNFVIPNAKIHHLFLRKMSSLGLDVYNSLAMCAATEAYKNGEIWLAELMTYVQNNLNYLNDFLTQTLPHITFNMPKAGYLVWLDCHSLNISDDELQHRCTKAGIVPSMGYTFIQGGSGYIRLNLGCPRDTLEKACIRLALALAL</sequence>
<accession>A0A3A6QTH9</accession>
<comment type="cofactor">
    <cofactor evidence="1">
        <name>pyridoxal 5'-phosphate</name>
        <dbReference type="ChEBI" id="CHEBI:597326"/>
    </cofactor>
</comment>
<dbReference type="InterPro" id="IPR027619">
    <property type="entry name" value="C-S_lyase_PatB-like"/>
</dbReference>
<evidence type="ECO:0000256" key="1">
    <source>
        <dbReference type="ARBA" id="ARBA00001933"/>
    </source>
</evidence>
<comment type="caution">
    <text evidence="7">The sequence shown here is derived from an EMBL/GenBank/DDBJ whole genome shotgun (WGS) entry which is preliminary data.</text>
</comment>
<dbReference type="NCBIfam" id="TIGR04350">
    <property type="entry name" value="C_S_lyase_PatB"/>
    <property type="match status" value="1"/>
</dbReference>
<keyword evidence="7" id="KW-0032">Aminotransferase</keyword>
<dbReference type="SUPFAM" id="SSF53383">
    <property type="entry name" value="PLP-dependent transferases"/>
    <property type="match status" value="1"/>
</dbReference>
<dbReference type="Gene3D" id="3.40.640.10">
    <property type="entry name" value="Type I PLP-dependent aspartate aminotransferase-like (Major domain)"/>
    <property type="match status" value="1"/>
</dbReference>
<dbReference type="InterPro" id="IPR004839">
    <property type="entry name" value="Aminotransferase_I/II_large"/>
</dbReference>